<dbReference type="AlphaFoldDB" id="A0A084GXE2"/>
<name>A0A084GXE2_METID</name>
<evidence type="ECO:0000313" key="11">
    <source>
        <dbReference type="Proteomes" id="UP000028549"/>
    </source>
</evidence>
<evidence type="ECO:0000256" key="2">
    <source>
        <dbReference type="ARBA" id="ARBA00007886"/>
    </source>
</evidence>
<evidence type="ECO:0000313" key="10">
    <source>
        <dbReference type="EMBL" id="KEZ52004.1"/>
    </source>
</evidence>
<dbReference type="InterPro" id="IPR057336">
    <property type="entry name" value="GerAC_N"/>
</dbReference>
<organism evidence="10 11">
    <name type="scientific">Metabacillus indicus</name>
    <name type="common">Bacillus indicus</name>
    <dbReference type="NCBI Taxonomy" id="246786"/>
    <lineage>
        <taxon>Bacteria</taxon>
        <taxon>Bacillati</taxon>
        <taxon>Bacillota</taxon>
        <taxon>Bacilli</taxon>
        <taxon>Bacillales</taxon>
        <taxon>Bacillaceae</taxon>
        <taxon>Metabacillus</taxon>
    </lineage>
</organism>
<reference evidence="10 11" key="1">
    <citation type="journal article" date="2005" name="Int. J. Syst. Evol. Microbiol.">
        <title>Bacillus cibi sp. nov., isolated from jeotgal, a traditional Korean fermented seafood.</title>
        <authorList>
            <person name="Yoon J.H."/>
            <person name="Lee C.H."/>
            <person name="Oh T.K."/>
        </authorList>
    </citation>
    <scope>NUCLEOTIDE SEQUENCE [LARGE SCALE GENOMIC DNA]</scope>
    <source>
        <strain evidence="10 11">DSM 16189</strain>
    </source>
</reference>
<dbReference type="OrthoDB" id="2592518at2"/>
<dbReference type="Pfam" id="PF05504">
    <property type="entry name" value="Spore_GerAC"/>
    <property type="match status" value="1"/>
</dbReference>
<keyword evidence="4" id="KW-0732">Signal</keyword>
<comment type="subcellular location">
    <subcellularLocation>
        <location evidence="1">Membrane</location>
        <topology evidence="1">Lipid-anchor</topology>
    </subcellularLocation>
</comment>
<dbReference type="GO" id="GO:0009847">
    <property type="term" value="P:spore germination"/>
    <property type="evidence" value="ECO:0007669"/>
    <property type="project" value="InterPro"/>
</dbReference>
<evidence type="ECO:0000256" key="5">
    <source>
        <dbReference type="ARBA" id="ARBA00023136"/>
    </source>
</evidence>
<dbReference type="GO" id="GO:0016020">
    <property type="term" value="C:membrane"/>
    <property type="evidence" value="ECO:0007669"/>
    <property type="project" value="UniProtKB-SubCell"/>
</dbReference>
<dbReference type="InterPro" id="IPR008844">
    <property type="entry name" value="Spore_GerAC-like"/>
</dbReference>
<dbReference type="InterPro" id="IPR046953">
    <property type="entry name" value="Spore_GerAC-like_C"/>
</dbReference>
<comment type="caution">
    <text evidence="10">The sequence shown here is derived from an EMBL/GenBank/DDBJ whole genome shotgun (WGS) entry which is preliminary data.</text>
</comment>
<evidence type="ECO:0000256" key="6">
    <source>
        <dbReference type="ARBA" id="ARBA00023139"/>
    </source>
</evidence>
<dbReference type="EMBL" id="JNVC02000005">
    <property type="protein sequence ID" value="KEZ52004.1"/>
    <property type="molecule type" value="Genomic_DNA"/>
</dbReference>
<feature type="domain" description="Spore germination protein N-terminal" evidence="9">
    <location>
        <begin position="24"/>
        <end position="192"/>
    </location>
</feature>
<evidence type="ECO:0000256" key="3">
    <source>
        <dbReference type="ARBA" id="ARBA00022544"/>
    </source>
</evidence>
<evidence type="ECO:0000256" key="1">
    <source>
        <dbReference type="ARBA" id="ARBA00004635"/>
    </source>
</evidence>
<keyword evidence="3" id="KW-0309">Germination</keyword>
<dbReference type="InterPro" id="IPR038501">
    <property type="entry name" value="Spore_GerAC_C_sf"/>
</dbReference>
<dbReference type="STRING" id="246786.GS18_0212985"/>
<dbReference type="RefSeq" id="WP_029566873.1">
    <property type="nucleotide sequence ID" value="NZ_JNVC02000005.1"/>
</dbReference>
<dbReference type="Pfam" id="PF25198">
    <property type="entry name" value="Spore_GerAC_N"/>
    <property type="match status" value="1"/>
</dbReference>
<comment type="similarity">
    <text evidence="2">Belongs to the GerABKC lipoprotein family.</text>
</comment>
<gene>
    <name evidence="10" type="ORF">GS18_0212985</name>
</gene>
<evidence type="ECO:0000256" key="4">
    <source>
        <dbReference type="ARBA" id="ARBA00022729"/>
    </source>
</evidence>
<protein>
    <submittedName>
        <fullName evidence="10">Uncharacterized protein</fullName>
    </submittedName>
</protein>
<accession>A0A084GXE2</accession>
<keyword evidence="5" id="KW-0472">Membrane</keyword>
<proteinExistence type="inferred from homology"/>
<keyword evidence="6" id="KW-0564">Palmitate</keyword>
<keyword evidence="7" id="KW-0449">Lipoprotein</keyword>
<dbReference type="Gene3D" id="3.30.300.210">
    <property type="entry name" value="Nutrient germinant receptor protein C, domain 3"/>
    <property type="match status" value="1"/>
</dbReference>
<sequence>MKMNKLKPLFVAGLSVTLLSGCWDQKLLKNTVFMSATAFQVKSEDEVLVTTSIHTYTTKEQRPVNKTYSVVAKSSRDAKIKLNQEASGFLMTAKNKIFLLQDDLAKKGLLQFADVLYRTPESPLNGKFIVVEKDPKAILELQKVGDELIGENLSGLIKTMEIESTVPTETIQSICTILFDEGKGLMLPYMKLNESNQAAEVAGAALFHKDKFTGVTVNTDQTKLLLALSNKRNKAMMINDTIPFKDEQLTVSYEISHSKGKLKIEKDGLNKVKVKLPFKAELDIMEFPHDRLYEKNVLENLQKGIEKKLQQNVEEAISIIQEANCDYLGIGRELIAYHPELWKELDWDKDYPEISIEPDVSVEIVHHGIIN</sequence>
<dbReference type="PANTHER" id="PTHR35789:SF1">
    <property type="entry name" value="SPORE GERMINATION PROTEIN B3"/>
    <property type="match status" value="1"/>
</dbReference>
<evidence type="ECO:0000259" key="8">
    <source>
        <dbReference type="Pfam" id="PF05504"/>
    </source>
</evidence>
<dbReference type="PANTHER" id="PTHR35789">
    <property type="entry name" value="SPORE GERMINATION PROTEIN B3"/>
    <property type="match status" value="1"/>
</dbReference>
<feature type="domain" description="Spore germination GerAC-like C-terminal" evidence="8">
    <location>
        <begin position="203"/>
        <end position="368"/>
    </location>
</feature>
<dbReference type="PROSITE" id="PS51257">
    <property type="entry name" value="PROKAR_LIPOPROTEIN"/>
    <property type="match status" value="1"/>
</dbReference>
<evidence type="ECO:0000256" key="7">
    <source>
        <dbReference type="ARBA" id="ARBA00023288"/>
    </source>
</evidence>
<evidence type="ECO:0000259" key="9">
    <source>
        <dbReference type="Pfam" id="PF25198"/>
    </source>
</evidence>
<keyword evidence="11" id="KW-1185">Reference proteome</keyword>
<dbReference type="Proteomes" id="UP000028549">
    <property type="component" value="Unassembled WGS sequence"/>
</dbReference>
<dbReference type="NCBIfam" id="TIGR02887">
    <property type="entry name" value="spore_ger_x_C"/>
    <property type="match status" value="1"/>
</dbReference>